<keyword evidence="2" id="KW-0472">Membrane</keyword>
<dbReference type="SUPFAM" id="SSF53474">
    <property type="entry name" value="alpha/beta-Hydrolases"/>
    <property type="match status" value="1"/>
</dbReference>
<reference evidence="5" key="1">
    <citation type="journal article" date="2017" name="Nat. Ecol. Evol.">
        <title>Genome expansion and lineage-specific genetic innovations in the forest pathogenic fungi Armillaria.</title>
        <authorList>
            <person name="Sipos G."/>
            <person name="Prasanna A.N."/>
            <person name="Walter M.C."/>
            <person name="O'Connor E."/>
            <person name="Balint B."/>
            <person name="Krizsan K."/>
            <person name="Kiss B."/>
            <person name="Hess J."/>
            <person name="Varga T."/>
            <person name="Slot J."/>
            <person name="Riley R."/>
            <person name="Boka B."/>
            <person name="Rigling D."/>
            <person name="Barry K."/>
            <person name="Lee J."/>
            <person name="Mihaltcheva S."/>
            <person name="LaButti K."/>
            <person name="Lipzen A."/>
            <person name="Waldron R."/>
            <person name="Moloney N.M."/>
            <person name="Sperisen C."/>
            <person name="Kredics L."/>
            <person name="Vagvoelgyi C."/>
            <person name="Patrignani A."/>
            <person name="Fitzpatrick D."/>
            <person name="Nagy I."/>
            <person name="Doyle S."/>
            <person name="Anderson J.B."/>
            <person name="Grigoriev I.V."/>
            <person name="Gueldener U."/>
            <person name="Muensterkoetter M."/>
            <person name="Nagy L.G."/>
        </authorList>
    </citation>
    <scope>NUCLEOTIDE SEQUENCE [LARGE SCALE GENOMIC DNA]</scope>
    <source>
        <strain evidence="5">C18/9</strain>
    </source>
</reference>
<keyword evidence="2" id="KW-0812">Transmembrane</keyword>
<dbReference type="Pfam" id="PF07859">
    <property type="entry name" value="Abhydrolase_3"/>
    <property type="match status" value="1"/>
</dbReference>
<gene>
    <name evidence="4" type="ORF">ARMOST_00844</name>
</gene>
<dbReference type="STRING" id="47428.A0A284QMB8"/>
<name>A0A284QMB8_ARMOS</name>
<evidence type="ECO:0000313" key="4">
    <source>
        <dbReference type="EMBL" id="SJK97591.1"/>
    </source>
</evidence>
<keyword evidence="5" id="KW-1185">Reference proteome</keyword>
<dbReference type="AlphaFoldDB" id="A0A284QMB8"/>
<dbReference type="InterPro" id="IPR013094">
    <property type="entry name" value="AB_hydrolase_3"/>
</dbReference>
<dbReference type="OMA" id="HADYDPE"/>
<dbReference type="Proteomes" id="UP000219338">
    <property type="component" value="Unassembled WGS sequence"/>
</dbReference>
<organism evidence="4 5">
    <name type="scientific">Armillaria ostoyae</name>
    <name type="common">Armillaria root rot fungus</name>
    <dbReference type="NCBI Taxonomy" id="47428"/>
    <lineage>
        <taxon>Eukaryota</taxon>
        <taxon>Fungi</taxon>
        <taxon>Dikarya</taxon>
        <taxon>Basidiomycota</taxon>
        <taxon>Agaricomycotina</taxon>
        <taxon>Agaricomycetes</taxon>
        <taxon>Agaricomycetidae</taxon>
        <taxon>Agaricales</taxon>
        <taxon>Marasmiineae</taxon>
        <taxon>Physalacriaceae</taxon>
        <taxon>Armillaria</taxon>
    </lineage>
</organism>
<evidence type="ECO:0000256" key="1">
    <source>
        <dbReference type="ARBA" id="ARBA00022801"/>
    </source>
</evidence>
<sequence>MSLSDSMYTRHPWKFVYLLYQLAITFTIRLPIWIFLSMIRRPRQSWSVSRTVLVQLLRQLVYITAKTGPISPWEEPSHRKLVPNSGGVWVEPLPSSEISEELLMLASASGAVPVRIPGYWIPASSSLSLVKRGEKVLYSLHGGGYYEGTAHPSSLMATIPASILKSCPSVTRAFAIEYRLSTINENAFPAALLDALSGYHYLVNILHISPSDIIVEGDSAGGNLALAFTRYLVSNTTNLPVPSSLLLLSPWCDIGLSHDVPSSSSILKLHADYDPEPHGVDDAKRAFLGPNGWGAAEINPYISPASRNPGLSIHFKGFPPTFIVAGGAENLAPQIRLLRYRMQRDLGSKLRYFEADGGSHDYILFSWQEPERSNALGEIADWIST</sequence>
<dbReference type="OrthoDB" id="2152029at2759"/>
<feature type="transmembrane region" description="Helical" evidence="2">
    <location>
        <begin position="15"/>
        <end position="36"/>
    </location>
</feature>
<dbReference type="GO" id="GO:0016787">
    <property type="term" value="F:hydrolase activity"/>
    <property type="evidence" value="ECO:0007669"/>
    <property type="project" value="UniProtKB-KW"/>
</dbReference>
<dbReference type="PANTHER" id="PTHR48081">
    <property type="entry name" value="AB HYDROLASE SUPERFAMILY PROTEIN C4A8.06C"/>
    <property type="match status" value="1"/>
</dbReference>
<evidence type="ECO:0000313" key="5">
    <source>
        <dbReference type="Proteomes" id="UP000219338"/>
    </source>
</evidence>
<keyword evidence="2" id="KW-1133">Transmembrane helix</keyword>
<evidence type="ECO:0000259" key="3">
    <source>
        <dbReference type="Pfam" id="PF07859"/>
    </source>
</evidence>
<dbReference type="PANTHER" id="PTHR48081:SF26">
    <property type="entry name" value="ALPHA_BETA HYDROLASE FOLD-3 DOMAIN-CONTAINING PROTEIN"/>
    <property type="match status" value="1"/>
</dbReference>
<protein>
    <recommendedName>
        <fullName evidence="3">Alpha/beta hydrolase fold-3 domain-containing protein</fullName>
    </recommendedName>
</protein>
<evidence type="ECO:0000256" key="2">
    <source>
        <dbReference type="SAM" id="Phobius"/>
    </source>
</evidence>
<dbReference type="InterPro" id="IPR029058">
    <property type="entry name" value="AB_hydrolase_fold"/>
</dbReference>
<keyword evidence="1" id="KW-0378">Hydrolase</keyword>
<dbReference type="Gene3D" id="3.40.50.1820">
    <property type="entry name" value="alpha/beta hydrolase"/>
    <property type="match status" value="1"/>
</dbReference>
<accession>A0A284QMB8</accession>
<dbReference type="EMBL" id="FUEG01000001">
    <property type="protein sequence ID" value="SJK97591.1"/>
    <property type="molecule type" value="Genomic_DNA"/>
</dbReference>
<feature type="domain" description="Alpha/beta hydrolase fold-3" evidence="3">
    <location>
        <begin position="139"/>
        <end position="363"/>
    </location>
</feature>
<dbReference type="InterPro" id="IPR050300">
    <property type="entry name" value="GDXG_lipolytic_enzyme"/>
</dbReference>
<proteinExistence type="predicted"/>